<comment type="caution">
    <text evidence="1">The sequence shown here is derived from an EMBL/GenBank/DDBJ whole genome shotgun (WGS) entry which is preliminary data.</text>
</comment>
<dbReference type="Proteomes" id="UP000004853">
    <property type="component" value="Unassembled WGS sequence"/>
</dbReference>
<name>F7SVJ1_9BURK</name>
<dbReference type="Pfam" id="PF05125">
    <property type="entry name" value="Phage_cap_P2"/>
    <property type="match status" value="1"/>
</dbReference>
<evidence type="ECO:0000313" key="2">
    <source>
        <dbReference type="Proteomes" id="UP000004853"/>
    </source>
</evidence>
<dbReference type="InterPro" id="IPR006441">
    <property type="entry name" value="Phage_P2_GpN"/>
</dbReference>
<protein>
    <submittedName>
        <fullName evidence="1">Phage major capsid protein, P2</fullName>
    </submittedName>
</protein>
<reference evidence="1 2" key="1">
    <citation type="submission" date="2011-06" db="EMBL/GenBank/DDBJ databases">
        <authorList>
            <person name="Bador J."/>
            <person name="Amoureux L."/>
            <person name="Neuwirth C."/>
        </authorList>
    </citation>
    <scope>NUCLEOTIDE SEQUENCE [LARGE SCALE GENOMIC DNA]</scope>
    <source>
        <strain evidence="1 2">AXX-A</strain>
    </source>
</reference>
<organism evidence="1 2">
    <name type="scientific">Achromobacter insuavis AXX-A</name>
    <dbReference type="NCBI Taxonomy" id="1003200"/>
    <lineage>
        <taxon>Bacteria</taxon>
        <taxon>Pseudomonadati</taxon>
        <taxon>Pseudomonadota</taxon>
        <taxon>Betaproteobacteria</taxon>
        <taxon>Burkholderiales</taxon>
        <taxon>Alcaligenaceae</taxon>
        <taxon>Achromobacter</taxon>
    </lineage>
</organism>
<accession>F7SVJ1</accession>
<dbReference type="AlphaFoldDB" id="F7SVJ1"/>
<dbReference type="eggNOG" id="ENOG502Z7HY">
    <property type="taxonomic scope" value="Bacteria"/>
</dbReference>
<dbReference type="NCBIfam" id="TIGR01551">
    <property type="entry name" value="major_capsid_P2"/>
    <property type="match status" value="1"/>
</dbReference>
<dbReference type="HOGENOM" id="CLU_049296_1_0_4"/>
<dbReference type="PATRIC" id="fig|1003200.3.peg.658"/>
<proteinExistence type="predicted"/>
<gene>
    <name evidence="1" type="ORF">AXXA_03429</name>
</gene>
<dbReference type="EMBL" id="AFRQ01000027">
    <property type="protein sequence ID" value="EGP47922.1"/>
    <property type="molecule type" value="Genomic_DNA"/>
</dbReference>
<dbReference type="RefSeq" id="WP_006390735.1">
    <property type="nucleotide sequence ID" value="NZ_GL982453.1"/>
</dbReference>
<evidence type="ECO:0000313" key="1">
    <source>
        <dbReference type="EMBL" id="EGP47922.1"/>
    </source>
</evidence>
<dbReference type="OrthoDB" id="5464529at2"/>
<sequence length="335" mass="37672">MRNETRVLFNGYLHNLAQLNGVDSVAHTFNVAPTVQQTMETKIQESSAFLTKINMIGVTEQQGEKLGLNLSGPIASRTDTKVKDREPRDLTTLDANGYYCRHTDFDSFIPYAKLDAWAHFKDFEIRIRDLLIQRQALDRIMIGFNGTSVASMSDPSANPLLQDVNKGWLQKMREYAEERVMNEGKAAGKVQVGASGDYQNLDALVYDAITLLDPWHRENAGLVAIVGRGLMHDKYFPLVNQDSRATDTLAADLIISQKRIGGLPAVQAPFFPEKKVLITTLDNLSLYWQIGGRRRHIEENAKRSRVDTYESSNDDYVVEDYGQAAMVENIELVQA</sequence>